<dbReference type="EMBL" id="LT796768">
    <property type="protein sequence ID" value="SKB06118.1"/>
    <property type="molecule type" value="Genomic_DNA"/>
</dbReference>
<keyword evidence="3 7" id="KW-0812">Transmembrane</keyword>
<feature type="transmembrane region" description="Helical" evidence="7">
    <location>
        <begin position="336"/>
        <end position="356"/>
    </location>
</feature>
<dbReference type="PANTHER" id="PTHR30482">
    <property type="entry name" value="HIGH-AFFINITY BRANCHED-CHAIN AMINO ACID TRANSPORT SYSTEM PERMEASE"/>
    <property type="match status" value="1"/>
</dbReference>
<evidence type="ECO:0000256" key="7">
    <source>
        <dbReference type="SAM" id="Phobius"/>
    </source>
</evidence>
<evidence type="ECO:0000256" key="6">
    <source>
        <dbReference type="SAM" id="MobiDB-lite"/>
    </source>
</evidence>
<evidence type="ECO:0000313" key="9">
    <source>
        <dbReference type="Proteomes" id="UP000191040"/>
    </source>
</evidence>
<evidence type="ECO:0000256" key="5">
    <source>
        <dbReference type="ARBA" id="ARBA00023136"/>
    </source>
</evidence>
<evidence type="ECO:0000256" key="4">
    <source>
        <dbReference type="ARBA" id="ARBA00022989"/>
    </source>
</evidence>
<name>A0A1T4YX32_9ACTN</name>
<comment type="subcellular location">
    <subcellularLocation>
        <location evidence="1">Cell membrane</location>
        <topology evidence="1">Multi-pass membrane protein</topology>
    </subcellularLocation>
</comment>
<dbReference type="GO" id="GO:0015658">
    <property type="term" value="F:branched-chain amino acid transmembrane transporter activity"/>
    <property type="evidence" value="ECO:0007669"/>
    <property type="project" value="InterPro"/>
</dbReference>
<evidence type="ECO:0000313" key="8">
    <source>
        <dbReference type="EMBL" id="SKB06118.1"/>
    </source>
</evidence>
<feature type="transmembrane region" description="Helical" evidence="7">
    <location>
        <begin position="125"/>
        <end position="146"/>
    </location>
</feature>
<protein>
    <submittedName>
        <fullName evidence="8">Branched-chain amino acid transport system permease protein</fullName>
    </submittedName>
</protein>
<dbReference type="Pfam" id="PF02653">
    <property type="entry name" value="BPD_transp_2"/>
    <property type="match status" value="1"/>
</dbReference>
<feature type="transmembrane region" description="Helical" evidence="7">
    <location>
        <begin position="100"/>
        <end position="119"/>
    </location>
</feature>
<gene>
    <name evidence="8" type="ORF">SAMN06295964_1188</name>
</gene>
<dbReference type="PANTHER" id="PTHR30482:SF1">
    <property type="entry name" value="BRANCHED-CHAIN AMINO ACID TRANSPORT PERMEASE PROTEIN LIVM-RELATED"/>
    <property type="match status" value="1"/>
</dbReference>
<feature type="transmembrane region" description="Helical" evidence="7">
    <location>
        <begin position="72"/>
        <end position="93"/>
    </location>
</feature>
<proteinExistence type="predicted"/>
<feature type="transmembrane region" description="Helical" evidence="7">
    <location>
        <begin position="43"/>
        <end position="66"/>
    </location>
</feature>
<keyword evidence="2" id="KW-1003">Cell membrane</keyword>
<evidence type="ECO:0000256" key="3">
    <source>
        <dbReference type="ARBA" id="ARBA00022692"/>
    </source>
</evidence>
<feature type="transmembrane region" description="Helical" evidence="7">
    <location>
        <begin position="250"/>
        <end position="270"/>
    </location>
</feature>
<feature type="transmembrane region" description="Helical" evidence="7">
    <location>
        <begin position="300"/>
        <end position="316"/>
    </location>
</feature>
<sequence>MEMSTQVPATPPASDRTDGPDQPGTDPGSRGPRSPRLTRWRAALARPGAPTSLVVTLFLIAAALWAAGGGPYVNLIAQSCAIFAIASVGQSILVGGAGQIALSGGAFMGIGAFTAGIMARWGVESFPIILLTSVLVGWTVGIVSGLPGLRFKGLYLLLSSLALQFIVTSLTRQYQAANEPAGLVLPPLTIGSWDLSHGTGLYWLLIIILLVVSALTALVERTGVGLAWRALKESEVAAAMSGVDVVRWKLYAFAASGAVTAMAGCLFAYWVGRADYESYTLTLTITLVTMIFIGGVNSRLGAIIGAVVISVLPYFLQNQVSVWIQDAGLNFDWYLSNVSTVNAGLFSLLFVLVILFEPEGIEGILHKVESKVRGLLRRARVKKEAGR</sequence>
<feature type="transmembrane region" description="Helical" evidence="7">
    <location>
        <begin position="276"/>
        <end position="293"/>
    </location>
</feature>
<dbReference type="AlphaFoldDB" id="A0A1T4YX32"/>
<dbReference type="Proteomes" id="UP000191040">
    <property type="component" value="Chromosome I"/>
</dbReference>
<accession>A0A1T4YX32</accession>
<evidence type="ECO:0000256" key="1">
    <source>
        <dbReference type="ARBA" id="ARBA00004651"/>
    </source>
</evidence>
<dbReference type="GO" id="GO:0005886">
    <property type="term" value="C:plasma membrane"/>
    <property type="evidence" value="ECO:0007669"/>
    <property type="project" value="UniProtKB-SubCell"/>
</dbReference>
<dbReference type="OrthoDB" id="9814461at2"/>
<dbReference type="InterPro" id="IPR001851">
    <property type="entry name" value="ABC_transp_permease"/>
</dbReference>
<evidence type="ECO:0000256" key="2">
    <source>
        <dbReference type="ARBA" id="ARBA00022475"/>
    </source>
</evidence>
<reference evidence="9" key="1">
    <citation type="submission" date="2017-02" db="EMBL/GenBank/DDBJ databases">
        <authorList>
            <person name="Varghese N."/>
            <person name="Submissions S."/>
        </authorList>
    </citation>
    <scope>NUCLEOTIDE SEQUENCE [LARGE SCALE GENOMIC DNA]</scope>
    <source>
        <strain evidence="9">9H-4</strain>
    </source>
</reference>
<keyword evidence="4 7" id="KW-1133">Transmembrane helix</keyword>
<dbReference type="InterPro" id="IPR043428">
    <property type="entry name" value="LivM-like"/>
</dbReference>
<dbReference type="CDD" id="cd06581">
    <property type="entry name" value="TM_PBP1_LivM_like"/>
    <property type="match status" value="1"/>
</dbReference>
<dbReference type="STRING" id="1736691.SAMN06295964_1188"/>
<organism evidence="8 9">
    <name type="scientific">Aeromicrobium choanae</name>
    <dbReference type="NCBI Taxonomy" id="1736691"/>
    <lineage>
        <taxon>Bacteria</taxon>
        <taxon>Bacillati</taxon>
        <taxon>Actinomycetota</taxon>
        <taxon>Actinomycetes</taxon>
        <taxon>Propionibacteriales</taxon>
        <taxon>Nocardioidaceae</taxon>
        <taxon>Aeromicrobium</taxon>
    </lineage>
</organism>
<feature type="transmembrane region" description="Helical" evidence="7">
    <location>
        <begin position="153"/>
        <end position="171"/>
    </location>
</feature>
<keyword evidence="9" id="KW-1185">Reference proteome</keyword>
<feature type="transmembrane region" description="Helical" evidence="7">
    <location>
        <begin position="201"/>
        <end position="219"/>
    </location>
</feature>
<keyword evidence="5 7" id="KW-0472">Membrane</keyword>
<feature type="region of interest" description="Disordered" evidence="6">
    <location>
        <begin position="1"/>
        <end position="35"/>
    </location>
</feature>